<evidence type="ECO:0000313" key="2">
    <source>
        <dbReference type="EMBL" id="GJE98390.1"/>
    </source>
</evidence>
<sequence>MSLPTPPGTSHRLEKENKRPGSSRVAWADEPQYHSLADSPQRLTVFTSSTATPTKSILKKSKHDALPYLEPETREATPEPSDPLVNLHYLDNPVSRLLAADAAMRDVIESYNILMARLRVCLVDDSNTDASWPLFQPLRKNRDALVDAMCRDLACALQEPMGGEDEEVEIRALPSPEKSPKKRGMTAEQAKQARDLCTTTHSVMKFLSLVFTMPCLFNIFDESHLGDLLTGVLAIPLTPKLPTPNARKTCALAISLLQMQRLPEAVLLPARDRIAYALRRGIDGELGKEGKKGSCNDGLRAIHDLSLYYPSVFIPSFSEIIPSVFAQLLAPTLVLRLQACHALGGFAFGLASLPVQAVHSQVASDVAYWLTKAPLGSPSKKPSSPSKDPLIIRTLRTTLGATEPKHVAQGPVWGLSVLTSLIAMLGSQVYVDERMTKTLTPLLSFAMRHPKSSVRALVCLVWRVMSWAYFQPVCPKLSDIDEELDEPQERYEIEYTAVERKHHAARLAECWTVVASVLDMGAGVSTMCALLGTPATTASRAEWAIKKSLAVVEEMIAKGGPTCKGAIDALATLVSPHEGPQRTGVFDEPEALDDDKEWNPMKLLPTGLFSGNPGLLTTDYANLPSAVRPLIADCPHIEDLRALTKDELTIDWVFDKIIDIWKDGLACMTCSWNGPLPSEMLDVWSGLWAAAVSVVKDDVDSDRLLTSLAHRAVNLLIIILRNDKLDLSDRAEEPNFLPTGRTQQGLPRSRWKPALKLRLVRELWRRLRDIFQVCDVLAPQAERLLVVLERKEPELVVKPELPDAVRGEWALLCAEVLGCCEDKEMLTYWNMSYKSKRRAVAWSEGVRCVVWRQWVQKWSDEEASWESAVILLAAPFLDANAWDMSNEDLDTWDRFLRQTINRALDAGQDSVDVVDSIARLVAPHGALSLLSSTRISDLLLSHLDISEARLVPAALCELVNDTLDNAYPPIEQNKLPSIWLLRTLTRTLDACPAELVEHLLECVQDGLSRWISDESRVLSDKEYNLDIVPVYQMASVVLMSVPAKADVVERFAGLLNSGFVGREKPETLTQAFVDLWESTFKSIPTPEDGWSEQITTCLRATGFVVVEDPDVESSDAEEVEGHLLELPPSSDDTPFSPEVPSPMSLAAPFALFSPVRTPRELPFPSTPTTVKNRPITPPRPRPHKSSSPVRPMGPLLIFESPSRSPTRVPVTPKKRTPGPGMRGTDKENASPLHLFASVTERIAQRSPLPVAPVLGKRAFDLDDDEEYLAEGSKRPKSDVPKAALNQPAKFDARAPVLQPYITASQLSPTRPPSSKRVLDGSRTPSNLKKRKSLVLDAVEVPTLREVMRKSVSFDAASKSDRTPKQKDLRRTQSAVKLDEHAVYPASPSKKRKVASLPDRAHRRHKDGEDDQWTPSSSLSSPLRKLRAMPEIGSDDSIMLEPSVDLLSDVPSSDDDPHRFLGVVTPHRLVSPAVRRLKDFDAFDEPGSDDSNMSASPTTDRVARMSVEKNKRGMGLSPLAASRSPLAPLTLFRS</sequence>
<feature type="compositionally biased region" description="Polar residues" evidence="1">
    <location>
        <begin position="44"/>
        <end position="55"/>
    </location>
</feature>
<dbReference type="EMBL" id="BPQB01000087">
    <property type="protein sequence ID" value="GJE98390.1"/>
    <property type="molecule type" value="Genomic_DNA"/>
</dbReference>
<feature type="region of interest" description="Disordered" evidence="1">
    <location>
        <begin position="1349"/>
        <end position="1436"/>
    </location>
</feature>
<feature type="region of interest" description="Disordered" evidence="1">
    <location>
        <begin position="1481"/>
        <end position="1500"/>
    </location>
</feature>
<dbReference type="Proteomes" id="UP000703269">
    <property type="component" value="Unassembled WGS sequence"/>
</dbReference>
<feature type="region of interest" description="Disordered" evidence="1">
    <location>
        <begin position="1266"/>
        <end position="1334"/>
    </location>
</feature>
<evidence type="ECO:0000313" key="3">
    <source>
        <dbReference type="Proteomes" id="UP000703269"/>
    </source>
</evidence>
<reference evidence="2 3" key="1">
    <citation type="submission" date="2021-08" db="EMBL/GenBank/DDBJ databases">
        <title>Draft Genome Sequence of Phanerochaete sordida strain YK-624.</title>
        <authorList>
            <person name="Mori T."/>
            <person name="Dohra H."/>
            <person name="Suzuki T."/>
            <person name="Kawagishi H."/>
            <person name="Hirai H."/>
        </authorList>
    </citation>
    <scope>NUCLEOTIDE SEQUENCE [LARGE SCALE GENOMIC DNA]</scope>
    <source>
        <strain evidence="2 3">YK-624</strain>
    </source>
</reference>
<dbReference type="InterPro" id="IPR016024">
    <property type="entry name" value="ARM-type_fold"/>
</dbReference>
<feature type="region of interest" description="Disordered" evidence="1">
    <location>
        <begin position="1160"/>
        <end position="1228"/>
    </location>
</feature>
<protein>
    <recommendedName>
        <fullName evidence="4">Telomere-associated protein Rif1 N-terminal domain-containing protein</fullName>
    </recommendedName>
</protein>
<proteinExistence type="predicted"/>
<evidence type="ECO:0008006" key="4">
    <source>
        <dbReference type="Google" id="ProtNLM"/>
    </source>
</evidence>
<accession>A0A9P3GMZ8</accession>
<organism evidence="2 3">
    <name type="scientific">Phanerochaete sordida</name>
    <dbReference type="NCBI Taxonomy" id="48140"/>
    <lineage>
        <taxon>Eukaryota</taxon>
        <taxon>Fungi</taxon>
        <taxon>Dikarya</taxon>
        <taxon>Basidiomycota</taxon>
        <taxon>Agaricomycotina</taxon>
        <taxon>Agaricomycetes</taxon>
        <taxon>Polyporales</taxon>
        <taxon>Phanerochaetaceae</taxon>
        <taxon>Phanerochaete</taxon>
    </lineage>
</organism>
<evidence type="ECO:0000256" key="1">
    <source>
        <dbReference type="SAM" id="MobiDB-lite"/>
    </source>
</evidence>
<feature type="region of interest" description="Disordered" evidence="1">
    <location>
        <begin position="1"/>
        <end position="25"/>
    </location>
</feature>
<gene>
    <name evidence="2" type="ORF">PsYK624_146190</name>
</gene>
<dbReference type="SUPFAM" id="SSF48371">
    <property type="entry name" value="ARM repeat"/>
    <property type="match status" value="1"/>
</dbReference>
<keyword evidence="3" id="KW-1185">Reference proteome</keyword>
<feature type="region of interest" description="Disordered" evidence="1">
    <location>
        <begin position="44"/>
        <end position="82"/>
    </location>
</feature>
<feature type="compositionally biased region" description="Polar residues" evidence="1">
    <location>
        <begin position="1488"/>
        <end position="1498"/>
    </location>
</feature>
<name>A0A9P3GMZ8_9APHY</name>
<feature type="compositionally biased region" description="Basic and acidic residues" evidence="1">
    <location>
        <begin position="1357"/>
        <end position="1381"/>
    </location>
</feature>
<comment type="caution">
    <text evidence="2">The sequence shown here is derived from an EMBL/GenBank/DDBJ whole genome shotgun (WGS) entry which is preliminary data.</text>
</comment>
<dbReference type="OrthoDB" id="2591260at2759"/>